<evidence type="ECO:0000256" key="5">
    <source>
        <dbReference type="ARBA" id="ARBA00034865"/>
    </source>
</evidence>
<comment type="similarity">
    <text evidence="4">Belongs to the dynactin subunits 5/6 family. Dynactin subunit 5 subfamily.</text>
</comment>
<evidence type="ECO:0000313" key="7">
    <source>
        <dbReference type="Proteomes" id="UP000186817"/>
    </source>
</evidence>
<dbReference type="Gene3D" id="2.160.10.10">
    <property type="entry name" value="Hexapeptide repeat proteins"/>
    <property type="match status" value="1"/>
</dbReference>
<dbReference type="Pfam" id="PF21711">
    <property type="entry name" value="DCTN5"/>
    <property type="match status" value="1"/>
</dbReference>
<dbReference type="Proteomes" id="UP000186817">
    <property type="component" value="Unassembled WGS sequence"/>
</dbReference>
<evidence type="ECO:0000256" key="1">
    <source>
        <dbReference type="ARBA" id="ARBA00004245"/>
    </source>
</evidence>
<evidence type="ECO:0000256" key="3">
    <source>
        <dbReference type="ARBA" id="ARBA00023212"/>
    </source>
</evidence>
<dbReference type="OMA" id="WCKQEYL"/>
<gene>
    <name evidence="6" type="primary">DCTN5</name>
    <name evidence="6" type="ORF">AK812_SmicGene29653</name>
</gene>
<evidence type="ECO:0000313" key="6">
    <source>
        <dbReference type="EMBL" id="OLP88932.1"/>
    </source>
</evidence>
<dbReference type="InterPro" id="IPR047125">
    <property type="entry name" value="DCTN5"/>
</dbReference>
<evidence type="ECO:0000256" key="4">
    <source>
        <dbReference type="ARBA" id="ARBA00034706"/>
    </source>
</evidence>
<reference evidence="6 7" key="1">
    <citation type="submission" date="2016-02" db="EMBL/GenBank/DDBJ databases">
        <title>Genome analysis of coral dinoflagellate symbionts highlights evolutionary adaptations to a symbiotic lifestyle.</title>
        <authorList>
            <person name="Aranda M."/>
            <person name="Li Y."/>
            <person name="Liew Y.J."/>
            <person name="Baumgarten S."/>
            <person name="Simakov O."/>
            <person name="Wilson M."/>
            <person name="Piel J."/>
            <person name="Ashoor H."/>
            <person name="Bougouffa S."/>
            <person name="Bajic V.B."/>
            <person name="Ryu T."/>
            <person name="Ravasi T."/>
            <person name="Bayer T."/>
            <person name="Micklem G."/>
            <person name="Kim H."/>
            <person name="Bhak J."/>
            <person name="Lajeunesse T.C."/>
            <person name="Voolstra C.R."/>
        </authorList>
    </citation>
    <scope>NUCLEOTIDE SEQUENCE [LARGE SCALE GENOMIC DNA]</scope>
    <source>
        <strain evidence="6 7">CCMP2467</strain>
    </source>
</reference>
<keyword evidence="3" id="KW-0206">Cytoskeleton</keyword>
<accession>A0A1Q9D178</accession>
<comment type="caution">
    <text evidence="6">The sequence shown here is derived from an EMBL/GenBank/DDBJ whole genome shotgun (WGS) entry which is preliminary data.</text>
</comment>
<organism evidence="6 7">
    <name type="scientific">Symbiodinium microadriaticum</name>
    <name type="common">Dinoflagellate</name>
    <name type="synonym">Zooxanthella microadriatica</name>
    <dbReference type="NCBI Taxonomy" id="2951"/>
    <lineage>
        <taxon>Eukaryota</taxon>
        <taxon>Sar</taxon>
        <taxon>Alveolata</taxon>
        <taxon>Dinophyceae</taxon>
        <taxon>Suessiales</taxon>
        <taxon>Symbiodiniaceae</taxon>
        <taxon>Symbiodinium</taxon>
    </lineage>
</organism>
<dbReference type="AlphaFoldDB" id="A0A1Q9D178"/>
<dbReference type="InterPro" id="IPR011004">
    <property type="entry name" value="Trimer_LpxA-like_sf"/>
</dbReference>
<dbReference type="EMBL" id="LSRX01000787">
    <property type="protein sequence ID" value="OLP88932.1"/>
    <property type="molecule type" value="Genomic_DNA"/>
</dbReference>
<dbReference type="PANTHER" id="PTHR46126">
    <property type="entry name" value="DYNACTIN SUBUNIT 5"/>
    <property type="match status" value="1"/>
</dbReference>
<name>A0A1Q9D178_SYMMI</name>
<keyword evidence="7" id="KW-1185">Reference proteome</keyword>
<protein>
    <recommendedName>
        <fullName evidence="5">Dynactin subunit 5</fullName>
    </recommendedName>
</protein>
<proteinExistence type="inferred from homology"/>
<evidence type="ECO:0000256" key="2">
    <source>
        <dbReference type="ARBA" id="ARBA00022490"/>
    </source>
</evidence>
<dbReference type="CDD" id="cd03359">
    <property type="entry name" value="LbH_Dynactin_5"/>
    <property type="match status" value="1"/>
</dbReference>
<sequence length="252" mass="27133">MSQEAPDELSLALDLEAPPIYYNKADYIQTASGNKVSRNSVLCGSQNISLVGNSVVKPGVVLRGDLQLLKIGKFVIVGDGCVLRPSYKKYKGNIAFFPMSIGDYVTIGPKSIVCAAQIGSCVDIGENCVISKRCILKDNSMILPGTILPPDTIVPPLTVFGGIPGRYLGELPESQPIVQKEHAMTEYRRFLPLAKSGGATPKASTPKAKAAKRFVKVTALTMQPRRCFCGVLVAKVARPPPTWNSRQEPKCA</sequence>
<keyword evidence="2" id="KW-0963">Cytoplasm</keyword>
<dbReference type="GO" id="GO:0005869">
    <property type="term" value="C:dynactin complex"/>
    <property type="evidence" value="ECO:0007669"/>
    <property type="project" value="TreeGrafter"/>
</dbReference>
<dbReference type="SUPFAM" id="SSF51161">
    <property type="entry name" value="Trimeric LpxA-like enzymes"/>
    <property type="match status" value="1"/>
</dbReference>
<dbReference type="PANTHER" id="PTHR46126:SF1">
    <property type="entry name" value="DYNACTIN SUBUNIT 5"/>
    <property type="match status" value="1"/>
</dbReference>
<comment type="subcellular location">
    <subcellularLocation>
        <location evidence="1">Cytoplasm</location>
        <location evidence="1">Cytoskeleton</location>
    </subcellularLocation>
</comment>
<dbReference type="OrthoDB" id="417208at2759"/>